<dbReference type="AlphaFoldDB" id="A0A918UE12"/>
<dbReference type="Gene3D" id="3.40.390.10">
    <property type="entry name" value="Collagenase (Catalytic Domain)"/>
    <property type="match status" value="1"/>
</dbReference>
<sequence>MTRFFRQSCLGSVAACALILGTQAARAESPATAETQATADAAKPVEWGAFGVQTQWIDSAVKPGDDFDEYVNGGWKKATVLADDKTRIGSFDELNDLSQERLRGILDGLVAAKPKPGTDEARVAAAYSAFMDTKAIDAAGMTPLTPYLKRIYAAATPADLIALFATPGFASPIGAYVGADEKQSDIYALNMGMSGLSLPDRDYYLKNDQRFQDIRAKFVDYMTLVFGKLGYADAAGAAKSVLALETQLAQTDWDRTVARNSDLTYNKVEAKDFATLADPALFDAFLNGMGANKPSYVLVLDLPPTAEELKAAKIDPAQAKGLIGGGLPAAFRLVQSQPVATWQAWLAMRFVRDHASVLPSDIDAATFDFFNKTLTGQPVQRPRWKRGIAAVEGQAGELLGKIYAAKYYPPAQKAAMQDLVSNLRKAMASNLQTLSWMGPATREQAEAKLEAFTPKIGAPDKFKTYEGLAFSATDPVGNDIAASRWSTSYDMNRIGKPVDRSEWFMLPETINAYYNPTYNEIVFPAAILQPPFFNLTADPAVNYGGIGAVIGHEMGHGFDDEGAKADGQGNLRDWWTAADKANFEKLQEKLAAQYDKFCPFDDGKTCVNGHLTMGENIGDLGGLSLAYRAYKLSLGGKEAPVIDGYTGDQRFFMSWAQVWRSKVREELARQYLIMDPHSPPHYRINGIVRNFDEWYKAFDIKPGDALYLPPEQRVRIW</sequence>
<dbReference type="GO" id="GO:0016485">
    <property type="term" value="P:protein processing"/>
    <property type="evidence" value="ECO:0007669"/>
    <property type="project" value="TreeGrafter"/>
</dbReference>
<dbReference type="SUPFAM" id="SSF55486">
    <property type="entry name" value="Metalloproteases ('zincins'), catalytic domain"/>
    <property type="match status" value="1"/>
</dbReference>
<evidence type="ECO:0000256" key="6">
    <source>
        <dbReference type="ARBA" id="ARBA00022833"/>
    </source>
</evidence>
<keyword evidence="4" id="KW-0479">Metal-binding</keyword>
<dbReference type="GO" id="GO:0004222">
    <property type="term" value="F:metalloendopeptidase activity"/>
    <property type="evidence" value="ECO:0007669"/>
    <property type="project" value="InterPro"/>
</dbReference>
<comment type="caution">
    <text evidence="11">The sequence shown here is derived from an EMBL/GenBank/DDBJ whole genome shotgun (WGS) entry which is preliminary data.</text>
</comment>
<reference evidence="11" key="1">
    <citation type="journal article" date="2014" name="Int. J. Syst. Evol. Microbiol.">
        <title>Complete genome sequence of Corynebacterium casei LMG S-19264T (=DSM 44701T), isolated from a smear-ripened cheese.</title>
        <authorList>
            <consortium name="US DOE Joint Genome Institute (JGI-PGF)"/>
            <person name="Walter F."/>
            <person name="Albersmeier A."/>
            <person name="Kalinowski J."/>
            <person name="Ruckert C."/>
        </authorList>
    </citation>
    <scope>NUCLEOTIDE SEQUENCE</scope>
    <source>
        <strain evidence="11">KCTC 32255</strain>
    </source>
</reference>
<dbReference type="InterPro" id="IPR024079">
    <property type="entry name" value="MetalloPept_cat_dom_sf"/>
</dbReference>
<protein>
    <submittedName>
        <fullName evidence="11">Peptidase M13</fullName>
    </submittedName>
</protein>
<evidence type="ECO:0000256" key="1">
    <source>
        <dbReference type="ARBA" id="ARBA00001947"/>
    </source>
</evidence>
<evidence type="ECO:0000256" key="5">
    <source>
        <dbReference type="ARBA" id="ARBA00022801"/>
    </source>
</evidence>
<organism evidence="11 12">
    <name type="scientific">Novosphingobium colocasiae</name>
    <dbReference type="NCBI Taxonomy" id="1256513"/>
    <lineage>
        <taxon>Bacteria</taxon>
        <taxon>Pseudomonadati</taxon>
        <taxon>Pseudomonadota</taxon>
        <taxon>Alphaproteobacteria</taxon>
        <taxon>Sphingomonadales</taxon>
        <taxon>Sphingomonadaceae</taxon>
        <taxon>Novosphingobium</taxon>
    </lineage>
</organism>
<dbReference type="GO" id="GO:0005886">
    <property type="term" value="C:plasma membrane"/>
    <property type="evidence" value="ECO:0007669"/>
    <property type="project" value="TreeGrafter"/>
</dbReference>
<dbReference type="PRINTS" id="PR00786">
    <property type="entry name" value="NEPRILYSIN"/>
</dbReference>
<accession>A0A918UE12</accession>
<keyword evidence="3" id="KW-0645">Protease</keyword>
<feature type="domain" description="Peptidase M13 N-terminal" evidence="10">
    <location>
        <begin position="63"/>
        <end position="459"/>
    </location>
</feature>
<evidence type="ECO:0000256" key="2">
    <source>
        <dbReference type="ARBA" id="ARBA00007357"/>
    </source>
</evidence>
<evidence type="ECO:0000256" key="8">
    <source>
        <dbReference type="SAM" id="SignalP"/>
    </source>
</evidence>
<comment type="cofactor">
    <cofactor evidence="1">
        <name>Zn(2+)</name>
        <dbReference type="ChEBI" id="CHEBI:29105"/>
    </cofactor>
</comment>
<dbReference type="Pfam" id="PF05649">
    <property type="entry name" value="Peptidase_M13_N"/>
    <property type="match status" value="1"/>
</dbReference>
<dbReference type="Proteomes" id="UP000648075">
    <property type="component" value="Unassembled WGS sequence"/>
</dbReference>
<feature type="domain" description="Peptidase M13 C-terminal" evidence="9">
    <location>
        <begin position="511"/>
        <end position="714"/>
    </location>
</feature>
<dbReference type="PROSITE" id="PS51885">
    <property type="entry name" value="NEPRILYSIN"/>
    <property type="match status" value="1"/>
</dbReference>
<evidence type="ECO:0000313" key="11">
    <source>
        <dbReference type="EMBL" id="GGY94566.1"/>
    </source>
</evidence>
<name>A0A918UE12_9SPHN</name>
<dbReference type="InterPro" id="IPR018497">
    <property type="entry name" value="Peptidase_M13_C"/>
</dbReference>
<feature type="signal peptide" evidence="8">
    <location>
        <begin position="1"/>
        <end position="27"/>
    </location>
</feature>
<evidence type="ECO:0000256" key="3">
    <source>
        <dbReference type="ARBA" id="ARBA00022670"/>
    </source>
</evidence>
<evidence type="ECO:0000256" key="7">
    <source>
        <dbReference type="ARBA" id="ARBA00023049"/>
    </source>
</evidence>
<gene>
    <name evidence="11" type="primary">pepO</name>
    <name evidence="11" type="ORF">GCM10011614_07010</name>
</gene>
<evidence type="ECO:0000259" key="9">
    <source>
        <dbReference type="Pfam" id="PF01431"/>
    </source>
</evidence>
<feature type="chain" id="PRO_5037203248" evidence="8">
    <location>
        <begin position="28"/>
        <end position="717"/>
    </location>
</feature>
<dbReference type="Gene3D" id="1.10.1380.10">
    <property type="entry name" value="Neutral endopeptidase , domain2"/>
    <property type="match status" value="1"/>
</dbReference>
<keyword evidence="12" id="KW-1185">Reference proteome</keyword>
<dbReference type="CDD" id="cd08662">
    <property type="entry name" value="M13"/>
    <property type="match status" value="1"/>
</dbReference>
<dbReference type="InterPro" id="IPR008753">
    <property type="entry name" value="Peptidase_M13_N"/>
</dbReference>
<evidence type="ECO:0000313" key="12">
    <source>
        <dbReference type="Proteomes" id="UP000648075"/>
    </source>
</evidence>
<proteinExistence type="inferred from homology"/>
<dbReference type="PANTHER" id="PTHR11733">
    <property type="entry name" value="ZINC METALLOPROTEASE FAMILY M13 NEPRILYSIN-RELATED"/>
    <property type="match status" value="1"/>
</dbReference>
<reference evidence="11" key="2">
    <citation type="submission" date="2020-09" db="EMBL/GenBank/DDBJ databases">
        <authorList>
            <person name="Sun Q."/>
            <person name="Kim S."/>
        </authorList>
    </citation>
    <scope>NUCLEOTIDE SEQUENCE</scope>
    <source>
        <strain evidence="11">KCTC 32255</strain>
    </source>
</reference>
<evidence type="ECO:0000256" key="4">
    <source>
        <dbReference type="ARBA" id="ARBA00022723"/>
    </source>
</evidence>
<dbReference type="Pfam" id="PF01431">
    <property type="entry name" value="Peptidase_M13"/>
    <property type="match status" value="1"/>
</dbReference>
<dbReference type="EMBL" id="BMZA01000001">
    <property type="protein sequence ID" value="GGY94566.1"/>
    <property type="molecule type" value="Genomic_DNA"/>
</dbReference>
<keyword evidence="6" id="KW-0862">Zinc</keyword>
<dbReference type="InterPro" id="IPR042089">
    <property type="entry name" value="Peptidase_M13_dom_2"/>
</dbReference>
<dbReference type="GO" id="GO:0046872">
    <property type="term" value="F:metal ion binding"/>
    <property type="evidence" value="ECO:0007669"/>
    <property type="project" value="UniProtKB-KW"/>
</dbReference>
<keyword evidence="7" id="KW-0482">Metalloprotease</keyword>
<keyword evidence="8" id="KW-0732">Signal</keyword>
<comment type="similarity">
    <text evidence="2">Belongs to the peptidase M13 family.</text>
</comment>
<dbReference type="RefSeq" id="WP_189619664.1">
    <property type="nucleotide sequence ID" value="NZ_BMZA01000001.1"/>
</dbReference>
<evidence type="ECO:0000259" key="10">
    <source>
        <dbReference type="Pfam" id="PF05649"/>
    </source>
</evidence>
<dbReference type="PANTHER" id="PTHR11733:SF167">
    <property type="entry name" value="FI17812P1-RELATED"/>
    <property type="match status" value="1"/>
</dbReference>
<dbReference type="InterPro" id="IPR000718">
    <property type="entry name" value="Peptidase_M13"/>
</dbReference>
<keyword evidence="5" id="KW-0378">Hydrolase</keyword>